<dbReference type="InterPro" id="IPR052394">
    <property type="entry name" value="LRR-containing"/>
</dbReference>
<dbReference type="EnsemblMetazoa" id="XM_029488540.1">
    <property type="protein sequence ID" value="XP_029344400.1"/>
    <property type="gene ID" value="LOC100571395"/>
</dbReference>
<keyword evidence="2" id="KW-1185">Reference proteome</keyword>
<protein>
    <submittedName>
        <fullName evidence="1">Uncharacterized protein</fullName>
    </submittedName>
</protein>
<dbReference type="Gene3D" id="3.80.10.10">
    <property type="entry name" value="Ribonuclease Inhibitor"/>
    <property type="match status" value="1"/>
</dbReference>
<dbReference type="RefSeq" id="XP_029344400.1">
    <property type="nucleotide sequence ID" value="XM_029488540.1"/>
</dbReference>
<dbReference type="PANTHER" id="PTHR24114:SF2">
    <property type="entry name" value="F-BOX DOMAIN-CONTAINING PROTEIN-RELATED"/>
    <property type="match status" value="1"/>
</dbReference>
<reference evidence="1" key="2">
    <citation type="submission" date="2022-06" db="UniProtKB">
        <authorList>
            <consortium name="EnsemblMetazoa"/>
        </authorList>
    </citation>
    <scope>IDENTIFICATION</scope>
</reference>
<dbReference type="SUPFAM" id="SSF52047">
    <property type="entry name" value="RNI-like"/>
    <property type="match status" value="1"/>
</dbReference>
<evidence type="ECO:0000313" key="2">
    <source>
        <dbReference type="Proteomes" id="UP000007819"/>
    </source>
</evidence>
<reference evidence="2" key="1">
    <citation type="submission" date="2010-06" db="EMBL/GenBank/DDBJ databases">
        <authorList>
            <person name="Jiang H."/>
            <person name="Abraham K."/>
            <person name="Ali S."/>
            <person name="Alsbrooks S.L."/>
            <person name="Anim B.N."/>
            <person name="Anosike U.S."/>
            <person name="Attaway T."/>
            <person name="Bandaranaike D.P."/>
            <person name="Battles P.K."/>
            <person name="Bell S.N."/>
            <person name="Bell A.V."/>
            <person name="Beltran B."/>
            <person name="Bickham C."/>
            <person name="Bustamante Y."/>
            <person name="Caleb T."/>
            <person name="Canada A."/>
            <person name="Cardenas V."/>
            <person name="Carter K."/>
            <person name="Chacko J."/>
            <person name="Chandrabose M.N."/>
            <person name="Chavez D."/>
            <person name="Chavez A."/>
            <person name="Chen L."/>
            <person name="Chu H.-S."/>
            <person name="Claassen K.J."/>
            <person name="Cockrell R."/>
            <person name="Collins M."/>
            <person name="Cooper J.A."/>
            <person name="Cree A."/>
            <person name="Curry S.M."/>
            <person name="Da Y."/>
            <person name="Dao M.D."/>
            <person name="Das B."/>
            <person name="Davila M.-L."/>
            <person name="Davy-Carroll L."/>
            <person name="Denson S."/>
            <person name="Dinh H."/>
            <person name="Ebong V.E."/>
            <person name="Edwards J.R."/>
            <person name="Egan A."/>
            <person name="El-Daye J."/>
            <person name="Escobedo L."/>
            <person name="Fernandez S."/>
            <person name="Fernando P.R."/>
            <person name="Flagg N."/>
            <person name="Forbes L.D."/>
            <person name="Fowler R.G."/>
            <person name="Fu Q."/>
            <person name="Gabisi R.A."/>
            <person name="Ganer J."/>
            <person name="Garbino Pronczuk A."/>
            <person name="Garcia R.M."/>
            <person name="Garner T."/>
            <person name="Garrett T.E."/>
            <person name="Gonzalez D.A."/>
            <person name="Hamid H."/>
            <person name="Hawkins E.S."/>
            <person name="Hirani K."/>
            <person name="Hogues M.E."/>
            <person name="Hollins B."/>
            <person name="Hsiao C.-H."/>
            <person name="Jabil R."/>
            <person name="James M.L."/>
            <person name="Jhangiani S.N."/>
            <person name="Johnson B."/>
            <person name="Johnson Q."/>
            <person name="Joshi V."/>
            <person name="Kalu J.B."/>
            <person name="Kam C."/>
            <person name="Kashfia A."/>
            <person name="Keebler J."/>
            <person name="Kisamo H."/>
            <person name="Kovar C.L."/>
            <person name="Lago L.A."/>
            <person name="Lai C.-Y."/>
            <person name="Laidlaw J."/>
            <person name="Lara F."/>
            <person name="Le T.-K."/>
            <person name="Lee S.L."/>
            <person name="Legall F.H."/>
            <person name="Lemon S.J."/>
            <person name="Lewis L.R."/>
            <person name="Li B."/>
            <person name="Liu Y."/>
            <person name="Liu Y.-S."/>
            <person name="Lopez J."/>
            <person name="Lozado R.J."/>
            <person name="Lu J."/>
            <person name="Madu R.C."/>
            <person name="Maheshwari M."/>
            <person name="Maheshwari R."/>
            <person name="Malloy K."/>
            <person name="Martinez E."/>
            <person name="Mathew T."/>
            <person name="Mercado I.C."/>
            <person name="Mercado C."/>
            <person name="Meyer B."/>
            <person name="Montgomery K."/>
            <person name="Morgan M.B."/>
            <person name="Munidasa M."/>
            <person name="Nazareth L.V."/>
            <person name="Nelson J."/>
            <person name="Ng B.M."/>
            <person name="Nguyen N.B."/>
            <person name="Nguyen P.Q."/>
            <person name="Nguyen T."/>
            <person name="Obregon M."/>
            <person name="Okwuonu G.O."/>
            <person name="Onwere C.G."/>
            <person name="Orozco G."/>
            <person name="Parra A."/>
            <person name="Patel S."/>
            <person name="Patil S."/>
            <person name="Perez A."/>
            <person name="Perez Y."/>
            <person name="Pham C."/>
            <person name="Primus E.L."/>
            <person name="Pu L.-L."/>
            <person name="Puazo M."/>
            <person name="Qin X."/>
            <person name="Quiroz J.B."/>
            <person name="Reese J."/>
            <person name="Richards S."/>
            <person name="Rives C.M."/>
            <person name="Robberts R."/>
            <person name="Ruiz S.J."/>
            <person name="Ruiz M.J."/>
            <person name="Santibanez J."/>
            <person name="Schneider B.W."/>
            <person name="Sisson I."/>
            <person name="Smith M."/>
            <person name="Sodergren E."/>
            <person name="Song X.-Z."/>
            <person name="Song B.B."/>
            <person name="Summersgill H."/>
            <person name="Thelus R."/>
            <person name="Thornton R.D."/>
            <person name="Trejos Z.Y."/>
            <person name="Usmani K."/>
            <person name="Vattathil S."/>
            <person name="Villasana D."/>
            <person name="Walker D.L."/>
            <person name="Wang S."/>
            <person name="Wang K."/>
            <person name="White C.S."/>
            <person name="Williams A.C."/>
            <person name="Williamson J."/>
            <person name="Wilson K."/>
            <person name="Woghiren I.O."/>
            <person name="Woodworth J.R."/>
            <person name="Worley K.C."/>
            <person name="Wright R.A."/>
            <person name="Wu W."/>
            <person name="Young L."/>
            <person name="Zhang L."/>
            <person name="Zhang J."/>
            <person name="Zhu Y."/>
            <person name="Muzny D.M."/>
            <person name="Weinstock G."/>
            <person name="Gibbs R.A."/>
        </authorList>
    </citation>
    <scope>NUCLEOTIDE SEQUENCE [LARGE SCALE GENOMIC DNA]</scope>
    <source>
        <strain evidence="2">LSR1</strain>
    </source>
</reference>
<organism evidence="1 2">
    <name type="scientific">Acyrthosiphon pisum</name>
    <name type="common">Pea aphid</name>
    <dbReference type="NCBI Taxonomy" id="7029"/>
    <lineage>
        <taxon>Eukaryota</taxon>
        <taxon>Metazoa</taxon>
        <taxon>Ecdysozoa</taxon>
        <taxon>Arthropoda</taxon>
        <taxon>Hexapoda</taxon>
        <taxon>Insecta</taxon>
        <taxon>Pterygota</taxon>
        <taxon>Neoptera</taxon>
        <taxon>Paraneoptera</taxon>
        <taxon>Hemiptera</taxon>
        <taxon>Sternorrhyncha</taxon>
        <taxon>Aphidomorpha</taxon>
        <taxon>Aphidoidea</taxon>
        <taxon>Aphididae</taxon>
        <taxon>Macrosiphini</taxon>
        <taxon>Acyrthosiphon</taxon>
    </lineage>
</organism>
<dbReference type="Pfam" id="PF00560">
    <property type="entry name" value="LRR_1"/>
    <property type="match status" value="1"/>
</dbReference>
<proteinExistence type="predicted"/>
<dbReference type="Pfam" id="PF13516">
    <property type="entry name" value="LRR_6"/>
    <property type="match status" value="1"/>
</dbReference>
<dbReference type="InterPro" id="IPR001611">
    <property type="entry name" value="Leu-rich_rpt"/>
</dbReference>
<dbReference type="RefSeq" id="XP_029344402.1">
    <property type="nucleotide sequence ID" value="XM_029488542.1"/>
</dbReference>
<dbReference type="PROSITE" id="PS51450">
    <property type="entry name" value="LRR"/>
    <property type="match status" value="2"/>
</dbReference>
<dbReference type="KEGG" id="api:100571395"/>
<evidence type="ECO:0000313" key="1">
    <source>
        <dbReference type="EnsemblMetazoa" id="XP_029344400.1"/>
    </source>
</evidence>
<dbReference type="SMART" id="SM00368">
    <property type="entry name" value="LRR_RI"/>
    <property type="match status" value="2"/>
</dbReference>
<dbReference type="EnsemblMetazoa" id="XM_029488541.1">
    <property type="protein sequence ID" value="XP_029344401.1"/>
    <property type="gene ID" value="LOC100571395"/>
</dbReference>
<dbReference type="OrthoDB" id="8436363at2759"/>
<sequence>MFKNLMIRSKSLKTLDLSWNNFSDIGKILGQGINHTTRLEHLDLSNNPLTNEDIVDILSGIVNPTSLRSLGLTHVFVDEQVEKAISKVQARVPNFSVKVAIYTGLKSDPDIDKKTLYLNRIHFLGVTKPKKKSQKFDIGHVLLQMKIDGNLEPMKLSLFISTFENLKVKGIIMELLVDLANQFKNADTNINVALMLDKYLDLYPNTTL</sequence>
<dbReference type="AlphaFoldDB" id="A0A8R2NPH6"/>
<dbReference type="Proteomes" id="UP000007819">
    <property type="component" value="Chromosome A1"/>
</dbReference>
<dbReference type="InterPro" id="IPR032675">
    <property type="entry name" value="LRR_dom_sf"/>
</dbReference>
<dbReference type="EnsemblMetazoa" id="XM_029488542.1">
    <property type="protein sequence ID" value="XP_029344402.1"/>
    <property type="gene ID" value="LOC100571395"/>
</dbReference>
<dbReference type="GeneID" id="100571395"/>
<dbReference type="PANTHER" id="PTHR24114">
    <property type="entry name" value="LEUCINE RICH REPEAT FAMILY PROTEIN"/>
    <property type="match status" value="1"/>
</dbReference>
<name>A0A8R2NPH6_ACYPI</name>
<dbReference type="RefSeq" id="XP_029344401.1">
    <property type="nucleotide sequence ID" value="XM_029488541.1"/>
</dbReference>
<accession>A0A8R2NPH6</accession>